<dbReference type="GO" id="GO:0005634">
    <property type="term" value="C:nucleus"/>
    <property type="evidence" value="ECO:0007669"/>
    <property type="project" value="UniProtKB-SubCell"/>
</dbReference>
<dbReference type="SMART" id="SM00949">
    <property type="entry name" value="PAZ"/>
    <property type="match status" value="1"/>
</dbReference>
<dbReference type="SUPFAM" id="SSF69065">
    <property type="entry name" value="RNase III domain-like"/>
    <property type="match status" value="2"/>
</dbReference>
<feature type="domain" description="RNase III" evidence="19">
    <location>
        <begin position="972"/>
        <end position="1103"/>
    </location>
</feature>
<comment type="caution">
    <text evidence="24">The sequence shown here is derived from an EMBL/GenBank/DDBJ whole genome shotgun (WGS) entry which is preliminary data.</text>
</comment>
<evidence type="ECO:0000256" key="10">
    <source>
        <dbReference type="ARBA" id="ARBA00022806"/>
    </source>
</evidence>
<dbReference type="InterPro" id="IPR036389">
    <property type="entry name" value="RNase_III_sf"/>
</dbReference>
<dbReference type="GO" id="GO:0004386">
    <property type="term" value="F:helicase activity"/>
    <property type="evidence" value="ECO:0007669"/>
    <property type="project" value="UniProtKB-KW"/>
</dbReference>
<evidence type="ECO:0000256" key="15">
    <source>
        <dbReference type="ARBA" id="ARBA00023211"/>
    </source>
</evidence>
<dbReference type="FunFam" id="3.40.50.300:FF:000420">
    <property type="entry name" value="Endoribonuclease dicer-like 1"/>
    <property type="match status" value="1"/>
</dbReference>
<comment type="cofactor">
    <cofactor evidence="1">
        <name>Mn(2+)</name>
        <dbReference type="ChEBI" id="CHEBI:29035"/>
    </cofactor>
</comment>
<dbReference type="GO" id="GO:0003723">
    <property type="term" value="F:RNA binding"/>
    <property type="evidence" value="ECO:0007669"/>
    <property type="project" value="UniProtKB-UniRule"/>
</dbReference>
<evidence type="ECO:0000256" key="8">
    <source>
        <dbReference type="ARBA" id="ARBA00022759"/>
    </source>
</evidence>
<dbReference type="InterPro" id="IPR003100">
    <property type="entry name" value="PAZ_dom"/>
</dbReference>
<dbReference type="PROSITE" id="PS51194">
    <property type="entry name" value="HELICASE_CTER"/>
    <property type="match status" value="1"/>
</dbReference>
<dbReference type="Proteomes" id="UP001372338">
    <property type="component" value="Unassembled WGS sequence"/>
</dbReference>
<dbReference type="Pfam" id="PF02170">
    <property type="entry name" value="PAZ"/>
    <property type="match status" value="1"/>
</dbReference>
<feature type="domain" description="RNase III" evidence="19">
    <location>
        <begin position="1139"/>
        <end position="1286"/>
    </location>
</feature>
<dbReference type="CDD" id="cd18034">
    <property type="entry name" value="DEXHc_dicer"/>
    <property type="match status" value="1"/>
</dbReference>
<keyword evidence="7" id="KW-0547">Nucleotide-binding</keyword>
<keyword evidence="12" id="KW-0460">Magnesium</keyword>
<keyword evidence="4" id="KW-0540">Nuclease</keyword>
<dbReference type="SMART" id="SM00535">
    <property type="entry name" value="RIBOc"/>
    <property type="match status" value="2"/>
</dbReference>
<dbReference type="Gene3D" id="3.40.50.300">
    <property type="entry name" value="P-loop containing nucleotide triphosphate hydrolases"/>
    <property type="match status" value="2"/>
</dbReference>
<dbReference type="GO" id="GO:0030422">
    <property type="term" value="P:siRNA processing"/>
    <property type="evidence" value="ECO:0007669"/>
    <property type="project" value="TreeGrafter"/>
</dbReference>
<dbReference type="SUPFAM" id="SSF54768">
    <property type="entry name" value="dsRNA-binding domain-like"/>
    <property type="match status" value="1"/>
</dbReference>
<evidence type="ECO:0000259" key="21">
    <source>
        <dbReference type="PROSITE" id="PS51192"/>
    </source>
</evidence>
<evidence type="ECO:0000256" key="12">
    <source>
        <dbReference type="ARBA" id="ARBA00022842"/>
    </source>
</evidence>
<evidence type="ECO:0000256" key="16">
    <source>
        <dbReference type="ARBA" id="ARBA00023242"/>
    </source>
</evidence>
<dbReference type="Pfam" id="PF00270">
    <property type="entry name" value="DEAD"/>
    <property type="match status" value="1"/>
</dbReference>
<dbReference type="SMART" id="SM00487">
    <property type="entry name" value="DEXDc"/>
    <property type="match status" value="1"/>
</dbReference>
<evidence type="ECO:0000256" key="2">
    <source>
        <dbReference type="ARBA" id="ARBA00001946"/>
    </source>
</evidence>
<dbReference type="EMBL" id="JAYWIO010000008">
    <property type="protein sequence ID" value="KAK7246160.1"/>
    <property type="molecule type" value="Genomic_DNA"/>
</dbReference>
<keyword evidence="16" id="KW-0539">Nucleus</keyword>
<name>A0AAN9E9P6_CROPI</name>
<dbReference type="InterPro" id="IPR001650">
    <property type="entry name" value="Helicase_C-like"/>
</dbReference>
<evidence type="ECO:0000256" key="13">
    <source>
        <dbReference type="ARBA" id="ARBA00022884"/>
    </source>
</evidence>
<dbReference type="FunFam" id="3.40.50.300:FF:000705">
    <property type="entry name" value="Endoribonuclease dicer-like protein"/>
    <property type="match status" value="1"/>
</dbReference>
<dbReference type="InterPro" id="IPR027417">
    <property type="entry name" value="P-loop_NTPase"/>
</dbReference>
<evidence type="ECO:0000256" key="18">
    <source>
        <dbReference type="PROSITE-ProRule" id="PRU00657"/>
    </source>
</evidence>
<dbReference type="Gene3D" id="2.170.260.10">
    <property type="entry name" value="paz domain"/>
    <property type="match status" value="1"/>
</dbReference>
<dbReference type="GO" id="GO:0005737">
    <property type="term" value="C:cytoplasm"/>
    <property type="evidence" value="ECO:0007669"/>
    <property type="project" value="TreeGrafter"/>
</dbReference>
<dbReference type="Gene3D" id="1.10.1520.10">
    <property type="entry name" value="Ribonuclease III domain"/>
    <property type="match status" value="2"/>
</dbReference>
<protein>
    <submittedName>
        <fullName evidence="24">Uncharacterized protein</fullName>
    </submittedName>
</protein>
<dbReference type="SUPFAM" id="SSF101690">
    <property type="entry name" value="PAZ domain"/>
    <property type="match status" value="1"/>
</dbReference>
<evidence type="ECO:0000256" key="7">
    <source>
        <dbReference type="ARBA" id="ARBA00022741"/>
    </source>
</evidence>
<dbReference type="PROSITE" id="PS00517">
    <property type="entry name" value="RNASE_3_1"/>
    <property type="match status" value="1"/>
</dbReference>
<keyword evidence="6" id="KW-0677">Repeat</keyword>
<keyword evidence="13 18" id="KW-0694">RNA-binding</keyword>
<dbReference type="PROSITE" id="PS50821">
    <property type="entry name" value="PAZ"/>
    <property type="match status" value="1"/>
</dbReference>
<evidence type="ECO:0000313" key="25">
    <source>
        <dbReference type="Proteomes" id="UP001372338"/>
    </source>
</evidence>
<keyword evidence="5" id="KW-0479">Metal-binding</keyword>
<dbReference type="InterPro" id="IPR036085">
    <property type="entry name" value="PAZ_dom_sf"/>
</dbReference>
<dbReference type="Gene3D" id="3.30.160.380">
    <property type="entry name" value="Dicer dimerisation domain"/>
    <property type="match status" value="1"/>
</dbReference>
<proteinExistence type="inferred from homology"/>
<dbReference type="InterPro" id="IPR000999">
    <property type="entry name" value="RNase_III_dom"/>
</dbReference>
<dbReference type="InterPro" id="IPR038248">
    <property type="entry name" value="Dicer_dimer_sf"/>
</dbReference>
<evidence type="ECO:0000256" key="6">
    <source>
        <dbReference type="ARBA" id="ARBA00022737"/>
    </source>
</evidence>
<organism evidence="24 25">
    <name type="scientific">Crotalaria pallida</name>
    <name type="common">Smooth rattlebox</name>
    <name type="synonym">Crotalaria striata</name>
    <dbReference type="NCBI Taxonomy" id="3830"/>
    <lineage>
        <taxon>Eukaryota</taxon>
        <taxon>Viridiplantae</taxon>
        <taxon>Streptophyta</taxon>
        <taxon>Embryophyta</taxon>
        <taxon>Tracheophyta</taxon>
        <taxon>Spermatophyta</taxon>
        <taxon>Magnoliopsida</taxon>
        <taxon>eudicotyledons</taxon>
        <taxon>Gunneridae</taxon>
        <taxon>Pentapetalae</taxon>
        <taxon>rosids</taxon>
        <taxon>fabids</taxon>
        <taxon>Fabales</taxon>
        <taxon>Fabaceae</taxon>
        <taxon>Papilionoideae</taxon>
        <taxon>50 kb inversion clade</taxon>
        <taxon>genistoids sensu lato</taxon>
        <taxon>core genistoids</taxon>
        <taxon>Crotalarieae</taxon>
        <taxon>Crotalaria</taxon>
    </lineage>
</organism>
<evidence type="ECO:0000256" key="11">
    <source>
        <dbReference type="ARBA" id="ARBA00022840"/>
    </source>
</evidence>
<evidence type="ECO:0000256" key="9">
    <source>
        <dbReference type="ARBA" id="ARBA00022801"/>
    </source>
</evidence>
<comment type="cofactor">
    <cofactor evidence="2">
        <name>Mg(2+)</name>
        <dbReference type="ChEBI" id="CHEBI:18420"/>
    </cofactor>
</comment>
<comment type="similarity">
    <text evidence="17 18">Belongs to the helicase family. Dicer subfamily.</text>
</comment>
<dbReference type="PROSITE" id="PS50142">
    <property type="entry name" value="RNASE_3_2"/>
    <property type="match status" value="2"/>
</dbReference>
<evidence type="ECO:0000259" key="23">
    <source>
        <dbReference type="PROSITE" id="PS51327"/>
    </source>
</evidence>
<dbReference type="InterPro" id="IPR005034">
    <property type="entry name" value="Dicer_dimerisation"/>
</dbReference>
<comment type="subcellular location">
    <subcellularLocation>
        <location evidence="3">Nucleus</location>
    </subcellularLocation>
</comment>
<dbReference type="GO" id="GO:0004525">
    <property type="term" value="F:ribonuclease III activity"/>
    <property type="evidence" value="ECO:0007669"/>
    <property type="project" value="InterPro"/>
</dbReference>
<evidence type="ECO:0000259" key="22">
    <source>
        <dbReference type="PROSITE" id="PS51194"/>
    </source>
</evidence>
<dbReference type="Pfam" id="PF00636">
    <property type="entry name" value="Ribonuclease_3"/>
    <property type="match status" value="2"/>
</dbReference>
<dbReference type="PROSITE" id="PS51327">
    <property type="entry name" value="DICER_DSRBF"/>
    <property type="match status" value="1"/>
</dbReference>
<keyword evidence="10" id="KW-0347">Helicase</keyword>
<dbReference type="SUPFAM" id="SSF52540">
    <property type="entry name" value="P-loop containing nucleoside triphosphate hydrolases"/>
    <property type="match status" value="1"/>
</dbReference>
<dbReference type="PROSITE" id="PS51192">
    <property type="entry name" value="HELICASE_ATP_BIND_1"/>
    <property type="match status" value="1"/>
</dbReference>
<sequence>MEEVTMEVDISSQQQHVQKLSPDALPFARSYQLEALEQAIKENTIVFLETGAGKTLIAIMLLRHYAHLLRKPASPYIAVFLVPKVVLVSQQAEAVNTLTDLKVGMYWGEMGVDFWDAEVWKNETEKHEVLVMTPAILLNSLRHSFLKFNMIKVLIIDECHHARGRDPYACIMREFYHSQLKSGITDLPRIFGMTASPVKSKVGNFERTLSENIRKLMTLMDSKVYTCPSEAIANFIPLSTPKFKFYKENIIPFQLFQEITGKLTALKQEHELSLSNSDFTQSAAESAHKHIVKIFHAVIFCVDELGIWLASKAAEAFSHNEAESFSHGNSGDRVVQNFCLAAVHQLATYLPSGPQWSIGDNFPSDEKLGLLTSKVLCLVKCLFEYRAISNLRCIIFVERVITAVVLQDLLNAFLPKYVCWKTKFIVGQSSGLKSQSRKEQYEIVKEFREGSVNIIVATPILEEGLDVQSCNLVIRFDPSLTVCSFIQSRGRARKENSDYILMVKSGDSVTHSRLENFLASGDMMRKESLRQSSGPCDTFELIPEEAYRVESTGASVNLSSSIPLIYLYCSWLPADGYFKPTARWDKATATLYLPKSCPLQQPIQVRGEGKYLKKIACLEACKQLHKIGALTDNLVPGIVVEEAEKEEFENKPYDEKQPIYVPLQLVNKFSKTNKTIYHCYLIELKQDFNYDISVHDVVLAMRNELDPEIGSTNFQMGFAKGSLSVNLRCIGTVHLSPDEVLLCKRFQVTILKILVDRSMDKLAASLDKLYLDEDLEIDYLLLPATATQNSIDWLSITSVYPSRVTCNNHSPKVLTKDDKVCPCILQDSLVLTPHNGDIYITTGIMELNGNSPLELRDGGVTTYKEYFEQKHGILLHSDHQQLLNARHIFPVKNYTHGRRQVKDKDKEEGNKSVELPPEICFIIMSPISIDTIYSFSFLPSVMHRIESLIGAYNLKRTYLDHCSEIQIFKVLEAVTTKRCNEPFDYESLETLGDSFLKYAISKQLFRCYQNLHEGLLTVKRAKIISNAALCKFGCSFGLPGFIRNAPFDPQTWIIPGDRSKSFNLTKLDSKRTKMYIGGKRKLKQKIIADVVEALIGAILTSGGEKAALLFMDWVGIKVNCDIMPYERQLSIHPEKLVNVNFLENLLNYTFNDRSLLVEALTHGSYMLPDIPSCYQRLEFLGDSVLDFLITMHFNEKYPGLSPGQLTDMRSACVNNDCYARSAIKAGLHKHVLHASQELQRHILNTVNTLKERASSSSFGWESETSFPKVLGDIIESLAGAILVDSGYDKEVVWKSIRPLLEPLITPETLKLHPVRELIELCQKEGYNHNMKVSNNEGVICARIEVDVNGVIQQYEYNGKVDKKTAKKLVCKEALKSLQKIQSK</sequence>
<evidence type="ECO:0000259" key="19">
    <source>
        <dbReference type="PROSITE" id="PS50142"/>
    </source>
</evidence>
<dbReference type="CDD" id="cd00593">
    <property type="entry name" value="RIBOc"/>
    <property type="match status" value="2"/>
</dbReference>
<feature type="domain" description="Helicase C-terminal" evidence="22">
    <location>
        <begin position="383"/>
        <end position="542"/>
    </location>
</feature>
<evidence type="ECO:0000256" key="17">
    <source>
        <dbReference type="ARBA" id="ARBA00035116"/>
    </source>
</evidence>
<gene>
    <name evidence="24" type="ORF">RIF29_41020</name>
</gene>
<accession>A0AAN9E9P6</accession>
<keyword evidence="25" id="KW-1185">Reference proteome</keyword>
<dbReference type="SMART" id="SM00490">
    <property type="entry name" value="HELICc"/>
    <property type="match status" value="1"/>
</dbReference>
<dbReference type="InterPro" id="IPR011545">
    <property type="entry name" value="DEAD/DEAH_box_helicase_dom"/>
</dbReference>
<keyword evidence="15" id="KW-0464">Manganese</keyword>
<evidence type="ECO:0000256" key="14">
    <source>
        <dbReference type="ARBA" id="ARBA00023158"/>
    </source>
</evidence>
<keyword evidence="11" id="KW-0067">ATP-binding</keyword>
<dbReference type="GO" id="GO:0005524">
    <property type="term" value="F:ATP binding"/>
    <property type="evidence" value="ECO:0007669"/>
    <property type="project" value="UniProtKB-KW"/>
</dbReference>
<evidence type="ECO:0000256" key="5">
    <source>
        <dbReference type="ARBA" id="ARBA00022723"/>
    </source>
</evidence>
<dbReference type="FunFam" id="1.10.1520.10:FF:000004">
    <property type="entry name" value="Endoribonuclease dicer-like 1"/>
    <property type="match status" value="1"/>
</dbReference>
<feature type="domain" description="Helicase ATP-binding" evidence="21">
    <location>
        <begin position="35"/>
        <end position="215"/>
    </location>
</feature>
<keyword evidence="14" id="KW-0943">RNA-mediated gene silencing</keyword>
<reference evidence="24 25" key="1">
    <citation type="submission" date="2024-01" db="EMBL/GenBank/DDBJ databases">
        <title>The genomes of 5 underutilized Papilionoideae crops provide insights into root nodulation and disease resistanc.</title>
        <authorList>
            <person name="Yuan L."/>
        </authorList>
    </citation>
    <scope>NUCLEOTIDE SEQUENCE [LARGE SCALE GENOMIC DNA]</scope>
    <source>
        <strain evidence="24">ZHUSHIDOU_FW_LH</strain>
        <tissue evidence="24">Leaf</tissue>
    </source>
</reference>
<feature type="domain" description="Dicer dsRNA-binding fold" evidence="23">
    <location>
        <begin position="551"/>
        <end position="644"/>
    </location>
</feature>
<dbReference type="PANTHER" id="PTHR14950">
    <property type="entry name" value="DICER-RELATED"/>
    <property type="match status" value="1"/>
</dbReference>
<keyword evidence="9" id="KW-0378">Hydrolase</keyword>
<evidence type="ECO:0000256" key="3">
    <source>
        <dbReference type="ARBA" id="ARBA00004123"/>
    </source>
</evidence>
<evidence type="ECO:0000259" key="20">
    <source>
        <dbReference type="PROSITE" id="PS50821"/>
    </source>
</evidence>
<dbReference type="PANTHER" id="PTHR14950:SF70">
    <property type="entry name" value="ENDORIBONUCLEASE DICER HOMOLOG 2"/>
    <property type="match status" value="1"/>
</dbReference>
<dbReference type="Pfam" id="PF03368">
    <property type="entry name" value="Dicer_dimer"/>
    <property type="match status" value="1"/>
</dbReference>
<evidence type="ECO:0000256" key="4">
    <source>
        <dbReference type="ARBA" id="ARBA00022722"/>
    </source>
</evidence>
<dbReference type="InterPro" id="IPR014001">
    <property type="entry name" value="Helicase_ATP-bd"/>
</dbReference>
<dbReference type="GO" id="GO:0046872">
    <property type="term" value="F:metal ion binding"/>
    <property type="evidence" value="ECO:0007669"/>
    <property type="project" value="UniProtKB-KW"/>
</dbReference>
<keyword evidence="8" id="KW-0255">Endonuclease</keyword>
<feature type="domain" description="PAZ" evidence="20">
    <location>
        <begin position="809"/>
        <end position="924"/>
    </location>
</feature>
<dbReference type="Pfam" id="PF00271">
    <property type="entry name" value="Helicase_C"/>
    <property type="match status" value="1"/>
</dbReference>
<evidence type="ECO:0000256" key="1">
    <source>
        <dbReference type="ARBA" id="ARBA00001936"/>
    </source>
</evidence>
<evidence type="ECO:0000313" key="24">
    <source>
        <dbReference type="EMBL" id="KAK7246160.1"/>
    </source>
</evidence>